<dbReference type="EMBL" id="LFZO01000005">
    <property type="protein sequence ID" value="KXT18612.1"/>
    <property type="molecule type" value="Genomic_DNA"/>
</dbReference>
<evidence type="ECO:0000256" key="1">
    <source>
        <dbReference type="SAM" id="MobiDB-lite"/>
    </source>
</evidence>
<evidence type="ECO:0008006" key="4">
    <source>
        <dbReference type="Google" id="ProtNLM"/>
    </source>
</evidence>
<feature type="region of interest" description="Disordered" evidence="1">
    <location>
        <begin position="1"/>
        <end position="38"/>
    </location>
</feature>
<gene>
    <name evidence="2" type="ORF">AC579_9839</name>
</gene>
<sequence length="234" mass="26205">MCADSGGAPTASPTSNIASTQRPDSVAEQASTSASATRAMELKLSQDDAAKPKQEHFRLLDLPPELVLRVLEHAVVISSRKCPLRIHAFSALFCPCNDFLLGGTDTDSGFQTFWEWSAAVGRENMLRVEHLFVNLVDGGGYAVDPDRLMRAWWLAEMEMFKLYTIEPDQVKMLHVQMNGQKVAILSAIDAEPAFNRYRLSLMDPSEEREGWQKWGAFPENDGELDAKEAERKDW</sequence>
<dbReference type="AlphaFoldDB" id="A0A139IVF9"/>
<evidence type="ECO:0000313" key="3">
    <source>
        <dbReference type="Proteomes" id="UP000073492"/>
    </source>
</evidence>
<organism evidence="2 3">
    <name type="scientific">Pseudocercospora musae</name>
    <dbReference type="NCBI Taxonomy" id="113226"/>
    <lineage>
        <taxon>Eukaryota</taxon>
        <taxon>Fungi</taxon>
        <taxon>Dikarya</taxon>
        <taxon>Ascomycota</taxon>
        <taxon>Pezizomycotina</taxon>
        <taxon>Dothideomycetes</taxon>
        <taxon>Dothideomycetidae</taxon>
        <taxon>Mycosphaerellales</taxon>
        <taxon>Mycosphaerellaceae</taxon>
        <taxon>Pseudocercospora</taxon>
    </lineage>
</organism>
<protein>
    <recommendedName>
        <fullName evidence="4">F-box domain-containing protein</fullName>
    </recommendedName>
</protein>
<feature type="compositionally biased region" description="Polar residues" evidence="1">
    <location>
        <begin position="11"/>
        <end position="36"/>
    </location>
</feature>
<dbReference type="OrthoDB" id="1470350at2759"/>
<dbReference type="Proteomes" id="UP000073492">
    <property type="component" value="Unassembled WGS sequence"/>
</dbReference>
<evidence type="ECO:0000313" key="2">
    <source>
        <dbReference type="EMBL" id="KXT18612.1"/>
    </source>
</evidence>
<accession>A0A139IVF9</accession>
<comment type="caution">
    <text evidence="2">The sequence shown here is derived from an EMBL/GenBank/DDBJ whole genome shotgun (WGS) entry which is preliminary data.</text>
</comment>
<reference evidence="2 3" key="1">
    <citation type="submission" date="2015-07" db="EMBL/GenBank/DDBJ databases">
        <title>Comparative genomics of the Sigatoka disease complex on banana suggests a link between parallel evolutionary changes in Pseudocercospora fijiensis and Pseudocercospora eumusae and increased virulence on the banana host.</title>
        <authorList>
            <person name="Chang T.-C."/>
            <person name="Salvucci A."/>
            <person name="Crous P.W."/>
            <person name="Stergiopoulos I."/>
        </authorList>
    </citation>
    <scope>NUCLEOTIDE SEQUENCE [LARGE SCALE GENOMIC DNA]</scope>
    <source>
        <strain evidence="2 3">CBS 116634</strain>
    </source>
</reference>
<name>A0A139IVF9_9PEZI</name>
<proteinExistence type="predicted"/>
<keyword evidence="3" id="KW-1185">Reference proteome</keyword>